<protein>
    <submittedName>
        <fullName evidence="1">Uncharacterized protein</fullName>
    </submittedName>
</protein>
<keyword evidence="2" id="KW-1185">Reference proteome</keyword>
<accession>A0ACB9QSU2</accession>
<evidence type="ECO:0000313" key="2">
    <source>
        <dbReference type="Proteomes" id="UP001057402"/>
    </source>
</evidence>
<evidence type="ECO:0000313" key="1">
    <source>
        <dbReference type="EMBL" id="KAI4368616.1"/>
    </source>
</evidence>
<name>A0ACB9QSU2_9MYRT</name>
<gene>
    <name evidence="1" type="ORF">MLD38_017156</name>
</gene>
<proteinExistence type="predicted"/>
<dbReference type="EMBL" id="CM042884">
    <property type="protein sequence ID" value="KAI4368616.1"/>
    <property type="molecule type" value="Genomic_DNA"/>
</dbReference>
<sequence>MLFSSSKRFPDLPCWGRGPLHWLTSPAAKEYTGSSRISQEVLVANAEHLTLVILELGEKCLVVPDSFSSSWDKEDKHA</sequence>
<comment type="caution">
    <text evidence="1">The sequence shown here is derived from an EMBL/GenBank/DDBJ whole genome shotgun (WGS) entry which is preliminary data.</text>
</comment>
<organism evidence="1 2">
    <name type="scientific">Melastoma candidum</name>
    <dbReference type="NCBI Taxonomy" id="119954"/>
    <lineage>
        <taxon>Eukaryota</taxon>
        <taxon>Viridiplantae</taxon>
        <taxon>Streptophyta</taxon>
        <taxon>Embryophyta</taxon>
        <taxon>Tracheophyta</taxon>
        <taxon>Spermatophyta</taxon>
        <taxon>Magnoliopsida</taxon>
        <taxon>eudicotyledons</taxon>
        <taxon>Gunneridae</taxon>
        <taxon>Pentapetalae</taxon>
        <taxon>rosids</taxon>
        <taxon>malvids</taxon>
        <taxon>Myrtales</taxon>
        <taxon>Melastomataceae</taxon>
        <taxon>Melastomatoideae</taxon>
        <taxon>Melastomateae</taxon>
        <taxon>Melastoma</taxon>
    </lineage>
</organism>
<reference evidence="2" key="1">
    <citation type="journal article" date="2023" name="Front. Plant Sci.">
        <title>Chromosomal-level genome assembly of Melastoma candidum provides insights into trichome evolution.</title>
        <authorList>
            <person name="Zhong Y."/>
            <person name="Wu W."/>
            <person name="Sun C."/>
            <person name="Zou P."/>
            <person name="Liu Y."/>
            <person name="Dai S."/>
            <person name="Zhou R."/>
        </authorList>
    </citation>
    <scope>NUCLEOTIDE SEQUENCE [LARGE SCALE GENOMIC DNA]</scope>
</reference>
<dbReference type="Proteomes" id="UP001057402">
    <property type="component" value="Chromosome 5"/>
</dbReference>